<feature type="region of interest" description="Disordered" evidence="2">
    <location>
        <begin position="763"/>
        <end position="783"/>
    </location>
</feature>
<gene>
    <name evidence="3" type="ORF">GSLYS_00014410001</name>
</gene>
<proteinExistence type="predicted"/>
<feature type="compositionally biased region" description="Polar residues" evidence="2">
    <location>
        <begin position="379"/>
        <end position="413"/>
    </location>
</feature>
<evidence type="ECO:0000313" key="4">
    <source>
        <dbReference type="Proteomes" id="UP001497497"/>
    </source>
</evidence>
<feature type="compositionally biased region" description="Polar residues" evidence="2">
    <location>
        <begin position="853"/>
        <end position="876"/>
    </location>
</feature>
<feature type="compositionally biased region" description="Basic and acidic residues" evidence="2">
    <location>
        <begin position="1106"/>
        <end position="1116"/>
    </location>
</feature>
<feature type="region of interest" description="Disordered" evidence="2">
    <location>
        <begin position="249"/>
        <end position="413"/>
    </location>
</feature>
<keyword evidence="4" id="KW-1185">Reference proteome</keyword>
<evidence type="ECO:0000313" key="3">
    <source>
        <dbReference type="EMBL" id="CAL1540761.1"/>
    </source>
</evidence>
<feature type="compositionally biased region" description="Low complexity" evidence="2">
    <location>
        <begin position="294"/>
        <end position="307"/>
    </location>
</feature>
<organism evidence="3 4">
    <name type="scientific">Lymnaea stagnalis</name>
    <name type="common">Great pond snail</name>
    <name type="synonym">Helix stagnalis</name>
    <dbReference type="NCBI Taxonomy" id="6523"/>
    <lineage>
        <taxon>Eukaryota</taxon>
        <taxon>Metazoa</taxon>
        <taxon>Spiralia</taxon>
        <taxon>Lophotrochozoa</taxon>
        <taxon>Mollusca</taxon>
        <taxon>Gastropoda</taxon>
        <taxon>Heterobranchia</taxon>
        <taxon>Euthyneura</taxon>
        <taxon>Panpulmonata</taxon>
        <taxon>Hygrophila</taxon>
        <taxon>Lymnaeoidea</taxon>
        <taxon>Lymnaeidae</taxon>
        <taxon>Lymnaea</taxon>
    </lineage>
</organism>
<feature type="coiled-coil region" evidence="1">
    <location>
        <begin position="1265"/>
        <end position="1292"/>
    </location>
</feature>
<dbReference type="Proteomes" id="UP001497497">
    <property type="component" value="Unassembled WGS sequence"/>
</dbReference>
<feature type="compositionally biased region" description="Low complexity" evidence="2">
    <location>
        <begin position="590"/>
        <end position="608"/>
    </location>
</feature>
<evidence type="ECO:0000256" key="2">
    <source>
        <dbReference type="SAM" id="MobiDB-lite"/>
    </source>
</evidence>
<dbReference type="Gene3D" id="3.10.20.90">
    <property type="entry name" value="Phosphatidylinositol 3-kinase Catalytic Subunit, Chain A, domain 1"/>
    <property type="match status" value="1"/>
</dbReference>
<dbReference type="InterPro" id="IPR039895">
    <property type="entry name" value="COBL-like"/>
</dbReference>
<feature type="compositionally biased region" description="Polar residues" evidence="2">
    <location>
        <begin position="1117"/>
        <end position="1127"/>
    </location>
</feature>
<name>A0AAV2I293_LYMST</name>
<evidence type="ECO:0000256" key="1">
    <source>
        <dbReference type="SAM" id="Coils"/>
    </source>
</evidence>
<feature type="compositionally biased region" description="Basic and acidic residues" evidence="2">
    <location>
        <begin position="877"/>
        <end position="900"/>
    </location>
</feature>
<feature type="compositionally biased region" description="Polar residues" evidence="2">
    <location>
        <begin position="1138"/>
        <end position="1158"/>
    </location>
</feature>
<feature type="compositionally biased region" description="Polar residues" evidence="2">
    <location>
        <begin position="609"/>
        <end position="618"/>
    </location>
</feature>
<feature type="region of interest" description="Disordered" evidence="2">
    <location>
        <begin position="853"/>
        <end position="907"/>
    </location>
</feature>
<dbReference type="EMBL" id="CAXITT010000399">
    <property type="protein sequence ID" value="CAL1540761.1"/>
    <property type="molecule type" value="Genomic_DNA"/>
</dbReference>
<feature type="compositionally biased region" description="Polar residues" evidence="2">
    <location>
        <begin position="766"/>
        <end position="777"/>
    </location>
</feature>
<reference evidence="3 4" key="1">
    <citation type="submission" date="2024-04" db="EMBL/GenBank/DDBJ databases">
        <authorList>
            <consortium name="Genoscope - CEA"/>
            <person name="William W."/>
        </authorList>
    </citation>
    <scope>NUCLEOTIDE SEQUENCE [LARGE SCALE GENOMIC DNA]</scope>
</reference>
<feature type="compositionally biased region" description="Polar residues" evidence="2">
    <location>
        <begin position="538"/>
        <end position="589"/>
    </location>
</feature>
<feature type="region of interest" description="Disordered" evidence="2">
    <location>
        <begin position="1193"/>
        <end position="1222"/>
    </location>
</feature>
<accession>A0AAV2I293</accession>
<feature type="compositionally biased region" description="Polar residues" evidence="2">
    <location>
        <begin position="335"/>
        <end position="354"/>
    </location>
</feature>
<keyword evidence="1" id="KW-0175">Coiled coil</keyword>
<protein>
    <recommendedName>
        <fullName evidence="5">WH2 domain-containing protein</fullName>
    </recommendedName>
</protein>
<dbReference type="GO" id="GO:0003785">
    <property type="term" value="F:actin monomer binding"/>
    <property type="evidence" value="ECO:0007669"/>
    <property type="project" value="InterPro"/>
</dbReference>
<dbReference type="PANTHER" id="PTHR21557">
    <property type="entry name" value="CORDON-BLEU"/>
    <property type="match status" value="1"/>
</dbReference>
<dbReference type="PANTHER" id="PTHR21557:SF2">
    <property type="entry name" value="CORDON-BLEU PROTEIN-LIKE 1"/>
    <property type="match status" value="1"/>
</dbReference>
<feature type="region of interest" description="Disordered" evidence="2">
    <location>
        <begin position="1089"/>
        <end position="1158"/>
    </location>
</feature>
<feature type="region of interest" description="Disordered" evidence="2">
    <location>
        <begin position="497"/>
        <end position="623"/>
    </location>
</feature>
<sequence>MLKWTKSESKSMSGAVKHKATAPMASTPPRASLKKGVEQNGNSSGLRYPAEVSDDVNMNEVDGPVTLDVTLPSGQRTDISVDYNTPMLDLLVSVAGQCKLNPSGLTLQLLAEDTGKPLAYKPNQTIGALGGRMVRILTKDEISGKSKNRSSNQDKPFEVTHRFTVNLPRGQKTVQRVSPAMTLGELVTSVCQDKGLDQRRHVLQIPGKPGVLVDPGTTVQQVGVYEMNLINIGSGLEDRSHTVSMPDLSQAVPKEDRLSPLAPPPTEQKKRRGFLSFLSKKDRKYKPEVRHNSETSSNTNPKKSSTPAQQSLTPPSERRGSDLQKGAARPKSMFVMSSPQGDDNTSNTSKDSNQVALAPKKRRAPAPPVPAANHAPQLPSVTVGLNQDNKTSTTLGPEHNSPSVLTTSSQDATSAISVSSQQVSRAELLNRLHSRNSSDSSGYHELTLSGCESPEAAYHNVSKFKTSIDSTSIESAENANGDSGIQEPSSRISPIVEDQELQSKPLVKQNTDTLPSKKKRKAPAPPPPVPSTTATPSMTVAHSATPATSVTPALTVSSAPSTPSLQVESAAQTIADSTTESLVSRTQSESTTTNSVTPISTPTTTPTTAAQSTDSLQSPPIADVTDYNASSLVRDNKEAEIIVDAKNEDESDDSDVETNDNSAFDINEILAGVVFDEEPKTIDLRIAPSSRVTGQERDEMMMMETASITSEDIEQIVVSSHTERPCAFIPPPPPTEPPPPVESDRDIPFSDYKKFLVDKGTELNEDNTSLAPSSAKSSPGMVHRHRDSIVSIGSTDTIESLTLDFEQTIHMGEEAIFHDSEATSGYKNEMAMFVERMSKIAIANTLEPEIANTDDTISMSIPGSDTNSETGSVIQHNRSDSKDSRSESEAGSLSRREGKKISGGGLLTDLDHEWHDVASPVFAMTEEITVPLETVPPPPDFNDEREISKNTSEDEEEFYSEIVEELIIPLGPNGYDFTAAVKVPIEEPVKEVKPVIQNENITGVFRAEPLSIMSMSHLPTLVHHSQPKPAVQSTQKEEFVLTTEDLSSVSFLPPKARRAKPIPEPVPLVHISTTSLVIDKSLGTNDVSKGKLELPGVASGQHKDKKPHDSKSKAESSIKTYPLQNMPSMRISKVDGLSSYSDYDQPQANSDPIVTRSTPRLLMNSNTASHGSSSHKAGVDNVDGAYGRVYSEYHSSSENSTDSDGMKHSESSSSMQSIDVQEQQEALQSQYFALQAQFSQWKEQLARNQSILASQTDGKEQQTEAKQLAAQMAKQQKMMDDIQATIMAMQQQGQVEDLEARPIPLSIPASKPLSTPVTKPLTTVAKQVILTNTAPLKSANAAAKPKTKPKFEPELDPREELMIAIRNFNGREGLRTVPVNKTHWVQGNR</sequence>
<feature type="region of interest" description="Disordered" evidence="2">
    <location>
        <begin position="1"/>
        <end position="52"/>
    </location>
</feature>
<feature type="compositionally biased region" description="Polar residues" evidence="2">
    <location>
        <begin position="1193"/>
        <end position="1203"/>
    </location>
</feature>
<comment type="caution">
    <text evidence="3">The sequence shown here is derived from an EMBL/GenBank/DDBJ whole genome shotgun (WGS) entry which is preliminary data.</text>
</comment>
<evidence type="ECO:0008006" key="5">
    <source>
        <dbReference type="Google" id="ProtNLM"/>
    </source>
</evidence>